<reference evidence="4 5" key="2">
    <citation type="submission" date="2018-11" db="EMBL/GenBank/DDBJ databases">
        <authorList>
            <consortium name="Pathogen Informatics"/>
        </authorList>
    </citation>
    <scope>NUCLEOTIDE SEQUENCE [LARGE SCALE GENOMIC DNA]</scope>
    <source>
        <strain evidence="4 5">NST_G2</strain>
    </source>
</reference>
<feature type="region of interest" description="Disordered" evidence="2">
    <location>
        <begin position="115"/>
        <end position="234"/>
    </location>
</feature>
<evidence type="ECO:0000313" key="6">
    <source>
        <dbReference type="WBParaSite" id="SSLN_0000858301-mRNA-1"/>
    </source>
</evidence>
<dbReference type="SUPFAM" id="SSF101447">
    <property type="entry name" value="Formin homology 2 domain (FH2 domain)"/>
    <property type="match status" value="1"/>
</dbReference>
<evidence type="ECO:0000256" key="1">
    <source>
        <dbReference type="ARBA" id="ARBA00023449"/>
    </source>
</evidence>
<dbReference type="Pfam" id="PF06367">
    <property type="entry name" value="Drf_FH3"/>
    <property type="match status" value="1"/>
</dbReference>
<reference evidence="6" key="1">
    <citation type="submission" date="2016-06" db="UniProtKB">
        <authorList>
            <consortium name="WormBaseParasite"/>
        </authorList>
    </citation>
    <scope>IDENTIFICATION</scope>
</reference>
<evidence type="ECO:0000259" key="3">
    <source>
        <dbReference type="PROSITE" id="PS51444"/>
    </source>
</evidence>
<dbReference type="InterPro" id="IPR010472">
    <property type="entry name" value="FH3_dom"/>
</dbReference>
<dbReference type="Proteomes" id="UP000275846">
    <property type="component" value="Unassembled WGS sequence"/>
</dbReference>
<evidence type="ECO:0000313" key="4">
    <source>
        <dbReference type="EMBL" id="VDL94638.1"/>
    </source>
</evidence>
<dbReference type="WBParaSite" id="SSLN_0000858301-mRNA-1">
    <property type="protein sequence ID" value="SSLN_0000858301-mRNA-1"/>
    <property type="gene ID" value="SSLN_0000858301"/>
</dbReference>
<dbReference type="GO" id="GO:0030866">
    <property type="term" value="P:cortical actin cytoskeleton organization"/>
    <property type="evidence" value="ECO:0007669"/>
    <property type="project" value="TreeGrafter"/>
</dbReference>
<dbReference type="STRING" id="70667.A0A183SVK5"/>
<evidence type="ECO:0000313" key="5">
    <source>
        <dbReference type="Proteomes" id="UP000275846"/>
    </source>
</evidence>
<dbReference type="PANTHER" id="PTHR45857">
    <property type="entry name" value="FORMIN-LIKE PROTEIN"/>
    <property type="match status" value="1"/>
</dbReference>
<protein>
    <submittedName>
        <fullName evidence="6">FH2 domain-containing protein</fullName>
    </submittedName>
</protein>
<dbReference type="PROSITE" id="PS51444">
    <property type="entry name" value="FH2"/>
    <property type="match status" value="1"/>
</dbReference>
<dbReference type="InterPro" id="IPR043592">
    <property type="entry name" value="FMNL_animal"/>
</dbReference>
<keyword evidence="5" id="KW-1185">Reference proteome</keyword>
<dbReference type="PANTHER" id="PTHR45857:SF4">
    <property type="entry name" value="FORMIN-LIKE PROTEIN"/>
    <property type="match status" value="1"/>
</dbReference>
<gene>
    <name evidence="4" type="ORF">SSLN_LOCUS8253</name>
</gene>
<sequence length="656" mass="73272">MQFINIVVHSTENITLRVFLQQEFINLGLEDYLRSIEDKVCDRLSRQIEAYLNNHVDVAVLLEDSQAKEAYQQEAEFWESELTSTQNKLASTQAEYSAHCHTLEAELADLRSQLAESENQLSNTRTEMSTLKARLKDYSSQSSNRERTLEERIVELEKTLEKERAKPRPSAGQAVAAERPTTVAAAAAAAPTPAPAPPPPPPPPPPSPPPPPGGAIPPPPPPPPPGAGVARGDCQSVPIRQPYQTRYKLPLMNWQVLRAQQLRNTVFVGMNDEKVIQSLNMGRFEELFRLSGKAIGAPVDAAPSDTLDGDDVSSTNTSGKRLIKKPVKKMLMDANRHRCISILNRYLESEKFTLDRLWQDITNLNVSLDVADRILHQLPTPEEAKMYLNYEFSDGQSVDELTDEDRLLLHLCKVQRLSAKLEIVIFINTFETSLGTLTSAISVVNAASLHLKKSNKFARLLEVILAFGNYLNSCRRGVAYGFRLQSLAMLSDVKTVDKQVTLLHFLVETLERQYPDLLTFYEELEGVTLAAKVPMESLTSEVASIAAGMEQADQELITAGPKAPQRLVSFIETNQPKVAALKQKADTARAIFLQTTEWFGEAQNKPSPEQFFTPIVNFIQQFKKRLAHEARWAKRRIQNRTRQINGDGIMDAILAG</sequence>
<dbReference type="Gene3D" id="1.20.58.2220">
    <property type="entry name" value="Formin, FH2 domain"/>
    <property type="match status" value="1"/>
</dbReference>
<feature type="compositionally biased region" description="Polar residues" evidence="2">
    <location>
        <begin position="115"/>
        <end position="129"/>
    </location>
</feature>
<dbReference type="SUPFAM" id="SSF48371">
    <property type="entry name" value="ARM repeat"/>
    <property type="match status" value="1"/>
</dbReference>
<dbReference type="OrthoDB" id="1668162at2759"/>
<dbReference type="GO" id="GO:0016477">
    <property type="term" value="P:cell migration"/>
    <property type="evidence" value="ECO:0007669"/>
    <property type="project" value="TreeGrafter"/>
</dbReference>
<dbReference type="EMBL" id="UYSU01034553">
    <property type="protein sequence ID" value="VDL94638.1"/>
    <property type="molecule type" value="Genomic_DNA"/>
</dbReference>
<dbReference type="AlphaFoldDB" id="A0A183SVK5"/>
<dbReference type="Gene3D" id="1.25.10.10">
    <property type="entry name" value="Leucine-rich Repeat Variant"/>
    <property type="match status" value="1"/>
</dbReference>
<dbReference type="SMART" id="SM01139">
    <property type="entry name" value="Drf_FH3"/>
    <property type="match status" value="1"/>
</dbReference>
<dbReference type="InterPro" id="IPR011989">
    <property type="entry name" value="ARM-like"/>
</dbReference>
<dbReference type="InterPro" id="IPR015425">
    <property type="entry name" value="FH2_Formin"/>
</dbReference>
<proteinExistence type="inferred from homology"/>
<dbReference type="GO" id="GO:0051015">
    <property type="term" value="F:actin filament binding"/>
    <property type="evidence" value="ECO:0007669"/>
    <property type="project" value="TreeGrafter"/>
</dbReference>
<feature type="domain" description="FH2" evidence="3">
    <location>
        <begin position="239"/>
        <end position="648"/>
    </location>
</feature>
<feature type="compositionally biased region" description="Low complexity" evidence="2">
    <location>
        <begin position="174"/>
        <end position="191"/>
    </location>
</feature>
<dbReference type="InterPro" id="IPR016024">
    <property type="entry name" value="ARM-type_fold"/>
</dbReference>
<evidence type="ECO:0000256" key="2">
    <source>
        <dbReference type="SAM" id="MobiDB-lite"/>
    </source>
</evidence>
<organism evidence="6">
    <name type="scientific">Schistocephalus solidus</name>
    <name type="common">Tapeworm</name>
    <dbReference type="NCBI Taxonomy" id="70667"/>
    <lineage>
        <taxon>Eukaryota</taxon>
        <taxon>Metazoa</taxon>
        <taxon>Spiralia</taxon>
        <taxon>Lophotrochozoa</taxon>
        <taxon>Platyhelminthes</taxon>
        <taxon>Cestoda</taxon>
        <taxon>Eucestoda</taxon>
        <taxon>Diphyllobothriidea</taxon>
        <taxon>Diphyllobothriidae</taxon>
        <taxon>Schistocephalus</taxon>
    </lineage>
</organism>
<feature type="compositionally biased region" description="Pro residues" evidence="2">
    <location>
        <begin position="192"/>
        <end position="226"/>
    </location>
</feature>
<dbReference type="Pfam" id="PF02181">
    <property type="entry name" value="FH2"/>
    <property type="match status" value="1"/>
</dbReference>
<dbReference type="InterPro" id="IPR042201">
    <property type="entry name" value="FH2_Formin_sf"/>
</dbReference>
<feature type="compositionally biased region" description="Basic and acidic residues" evidence="2">
    <location>
        <begin position="144"/>
        <end position="166"/>
    </location>
</feature>
<accession>A0A183SVK5</accession>
<dbReference type="GO" id="GO:0008360">
    <property type="term" value="P:regulation of cell shape"/>
    <property type="evidence" value="ECO:0007669"/>
    <property type="project" value="TreeGrafter"/>
</dbReference>
<comment type="similarity">
    <text evidence="1">Belongs to the formin homology family.</text>
</comment>
<dbReference type="GO" id="GO:0005829">
    <property type="term" value="C:cytosol"/>
    <property type="evidence" value="ECO:0007669"/>
    <property type="project" value="TreeGrafter"/>
</dbReference>
<dbReference type="SMART" id="SM00498">
    <property type="entry name" value="FH2"/>
    <property type="match status" value="1"/>
</dbReference>
<name>A0A183SVK5_SCHSO</name>